<evidence type="ECO:0000256" key="5">
    <source>
        <dbReference type="ARBA" id="ARBA00007383"/>
    </source>
</evidence>
<dbReference type="InterPro" id="IPR022898">
    <property type="entry name" value="RNase_HII"/>
</dbReference>
<gene>
    <name evidence="14" type="primary">rnhB</name>
    <name evidence="18" type="ORF">SAMN04488579_1194</name>
</gene>
<evidence type="ECO:0000256" key="14">
    <source>
        <dbReference type="HAMAP-Rule" id="MF_00052"/>
    </source>
</evidence>
<organism evidence="18 19">
    <name type="scientific">Eubacterium barkeri</name>
    <name type="common">Clostridium barkeri</name>
    <dbReference type="NCBI Taxonomy" id="1528"/>
    <lineage>
        <taxon>Bacteria</taxon>
        <taxon>Bacillati</taxon>
        <taxon>Bacillota</taxon>
        <taxon>Clostridia</taxon>
        <taxon>Eubacteriales</taxon>
        <taxon>Eubacteriaceae</taxon>
        <taxon>Eubacterium</taxon>
    </lineage>
</organism>
<evidence type="ECO:0000313" key="19">
    <source>
        <dbReference type="Proteomes" id="UP000199652"/>
    </source>
</evidence>
<dbReference type="NCBIfam" id="NF000594">
    <property type="entry name" value="PRK00015.1-1"/>
    <property type="match status" value="1"/>
</dbReference>
<feature type="binding site" evidence="14 15">
    <location>
        <position position="176"/>
    </location>
    <ligand>
        <name>a divalent metal cation</name>
        <dbReference type="ChEBI" id="CHEBI:60240"/>
    </ligand>
</feature>
<evidence type="ECO:0000256" key="11">
    <source>
        <dbReference type="ARBA" id="ARBA00022759"/>
    </source>
</evidence>
<dbReference type="InterPro" id="IPR012337">
    <property type="entry name" value="RNaseH-like_sf"/>
</dbReference>
<feature type="binding site" evidence="14 15">
    <location>
        <position position="85"/>
    </location>
    <ligand>
        <name>a divalent metal cation</name>
        <dbReference type="ChEBI" id="CHEBI:60240"/>
    </ligand>
</feature>
<feature type="domain" description="RNase H type-2" evidence="17">
    <location>
        <begin position="78"/>
        <end position="259"/>
    </location>
</feature>
<evidence type="ECO:0000256" key="7">
    <source>
        <dbReference type="ARBA" id="ARBA00019179"/>
    </source>
</evidence>
<feature type="binding site" evidence="14 15">
    <location>
        <position position="84"/>
    </location>
    <ligand>
        <name>a divalent metal cation</name>
        <dbReference type="ChEBI" id="CHEBI:60240"/>
    </ligand>
</feature>
<dbReference type="GO" id="GO:0006298">
    <property type="term" value="P:mismatch repair"/>
    <property type="evidence" value="ECO:0007669"/>
    <property type="project" value="TreeGrafter"/>
</dbReference>
<dbReference type="RefSeq" id="WP_090246275.1">
    <property type="nucleotide sequence ID" value="NZ_FNOU01000019.1"/>
</dbReference>
<dbReference type="CDD" id="cd07182">
    <property type="entry name" value="RNase_HII_bacteria_HII_like"/>
    <property type="match status" value="1"/>
</dbReference>
<dbReference type="FunFam" id="3.30.420.10:FF:000006">
    <property type="entry name" value="Ribonuclease HII"/>
    <property type="match status" value="1"/>
</dbReference>
<keyword evidence="12 14" id="KW-0378">Hydrolase</keyword>
<evidence type="ECO:0000256" key="8">
    <source>
        <dbReference type="ARBA" id="ARBA00022490"/>
    </source>
</evidence>
<accession>A0A1H3HTB8</accession>
<reference evidence="19" key="1">
    <citation type="submission" date="2016-10" db="EMBL/GenBank/DDBJ databases">
        <authorList>
            <person name="Varghese N."/>
            <person name="Submissions S."/>
        </authorList>
    </citation>
    <scope>NUCLEOTIDE SEQUENCE [LARGE SCALE GENOMIC DNA]</scope>
    <source>
        <strain evidence="19">VPI 5359</strain>
    </source>
</reference>
<evidence type="ECO:0000259" key="17">
    <source>
        <dbReference type="PROSITE" id="PS51975"/>
    </source>
</evidence>
<keyword evidence="9 14" id="KW-0540">Nuclease</keyword>
<evidence type="ECO:0000256" key="10">
    <source>
        <dbReference type="ARBA" id="ARBA00022723"/>
    </source>
</evidence>
<dbReference type="GO" id="GO:0003723">
    <property type="term" value="F:RNA binding"/>
    <property type="evidence" value="ECO:0007669"/>
    <property type="project" value="UniProtKB-UniRule"/>
</dbReference>
<evidence type="ECO:0000256" key="4">
    <source>
        <dbReference type="ARBA" id="ARBA00004496"/>
    </source>
</evidence>
<dbReference type="GO" id="GO:0030145">
    <property type="term" value="F:manganese ion binding"/>
    <property type="evidence" value="ECO:0007669"/>
    <property type="project" value="UniProtKB-UniRule"/>
</dbReference>
<dbReference type="Pfam" id="PF01351">
    <property type="entry name" value="RNase_HII"/>
    <property type="match status" value="1"/>
</dbReference>
<keyword evidence="8 14" id="KW-0963">Cytoplasm</keyword>
<evidence type="ECO:0000256" key="6">
    <source>
        <dbReference type="ARBA" id="ARBA00012180"/>
    </source>
</evidence>
<evidence type="ECO:0000256" key="3">
    <source>
        <dbReference type="ARBA" id="ARBA00004065"/>
    </source>
</evidence>
<evidence type="ECO:0000256" key="15">
    <source>
        <dbReference type="PROSITE-ProRule" id="PRU01319"/>
    </source>
</evidence>
<dbReference type="Gene3D" id="3.30.420.10">
    <property type="entry name" value="Ribonuclease H-like superfamily/Ribonuclease H"/>
    <property type="match status" value="1"/>
</dbReference>
<comment type="catalytic activity">
    <reaction evidence="1 14 15 16">
        <text>Endonucleolytic cleavage to 5'-phosphomonoester.</text>
        <dbReference type="EC" id="3.1.26.4"/>
    </reaction>
</comment>
<dbReference type="AlphaFoldDB" id="A0A1H3HTB8"/>
<comment type="subcellular location">
    <subcellularLocation>
        <location evidence="4 14">Cytoplasm</location>
    </subcellularLocation>
</comment>
<evidence type="ECO:0000256" key="12">
    <source>
        <dbReference type="ARBA" id="ARBA00022801"/>
    </source>
</evidence>
<dbReference type="HAMAP" id="MF_00052_B">
    <property type="entry name" value="RNase_HII_B"/>
    <property type="match status" value="1"/>
</dbReference>
<dbReference type="EC" id="3.1.26.4" evidence="6 14"/>
<dbReference type="InterPro" id="IPR024567">
    <property type="entry name" value="RNase_HII/HIII_dom"/>
</dbReference>
<dbReference type="STRING" id="1528.SAMN04488579_1194"/>
<evidence type="ECO:0000256" key="2">
    <source>
        <dbReference type="ARBA" id="ARBA00001946"/>
    </source>
</evidence>
<evidence type="ECO:0000313" key="18">
    <source>
        <dbReference type="EMBL" id="SDY18038.1"/>
    </source>
</evidence>
<dbReference type="PROSITE" id="PS51975">
    <property type="entry name" value="RNASE_H_2"/>
    <property type="match status" value="1"/>
</dbReference>
<sequence length="259" mass="28589">MNVQKLRELSVAALKNAVAEVPVTDYLMLSEALAMDSRKAVQSLGMKLRRDYEKYQTALAKTQEMLEIERQLRQKGYQAICGLDEVGRGPLAGPVVCAAVIMPPESQLLYVDDSKKLSAKKREMLAHQIREEALAWSIGIKSPETIDAINILQATKSAMGDAVEALTTIPDLLLIDALEIPSAIPVESVIHGDARCYSIAAASILAKVYRDELMCGYDEVYPEYGFVRNMGYGTAEHIAALKAYGPTPIHRQSFIQNFR</sequence>
<keyword evidence="19" id="KW-1185">Reference proteome</keyword>
<dbReference type="InterPro" id="IPR001352">
    <property type="entry name" value="RNase_HII/HIII"/>
</dbReference>
<dbReference type="PANTHER" id="PTHR10954:SF18">
    <property type="entry name" value="RIBONUCLEASE HII"/>
    <property type="match status" value="1"/>
</dbReference>
<dbReference type="GO" id="GO:0004523">
    <property type="term" value="F:RNA-DNA hybrid ribonuclease activity"/>
    <property type="evidence" value="ECO:0007669"/>
    <property type="project" value="UniProtKB-UniRule"/>
</dbReference>
<evidence type="ECO:0000256" key="1">
    <source>
        <dbReference type="ARBA" id="ARBA00000077"/>
    </source>
</evidence>
<protein>
    <recommendedName>
        <fullName evidence="7 14">Ribonuclease HII</fullName>
        <shortName evidence="14">RNase HII</shortName>
        <ecNumber evidence="6 14">3.1.26.4</ecNumber>
    </recommendedName>
</protein>
<evidence type="ECO:0000256" key="9">
    <source>
        <dbReference type="ARBA" id="ARBA00022722"/>
    </source>
</evidence>
<dbReference type="GO" id="GO:0005737">
    <property type="term" value="C:cytoplasm"/>
    <property type="evidence" value="ECO:0007669"/>
    <property type="project" value="UniProtKB-SubCell"/>
</dbReference>
<name>A0A1H3HTB8_EUBBA</name>
<keyword evidence="13 14" id="KW-0464">Manganese</keyword>
<evidence type="ECO:0000256" key="16">
    <source>
        <dbReference type="RuleBase" id="RU003515"/>
    </source>
</evidence>
<dbReference type="EMBL" id="FNOU01000019">
    <property type="protein sequence ID" value="SDY18038.1"/>
    <property type="molecule type" value="Genomic_DNA"/>
</dbReference>
<evidence type="ECO:0000256" key="13">
    <source>
        <dbReference type="ARBA" id="ARBA00023211"/>
    </source>
</evidence>
<keyword evidence="11 14" id="KW-0255">Endonuclease</keyword>
<dbReference type="OrthoDB" id="9803420at2"/>
<proteinExistence type="inferred from homology"/>
<dbReference type="NCBIfam" id="NF000595">
    <property type="entry name" value="PRK00015.1-3"/>
    <property type="match status" value="1"/>
</dbReference>
<comment type="function">
    <text evidence="3 14 16">Endonuclease that specifically degrades the RNA of RNA-DNA hybrids.</text>
</comment>
<keyword evidence="10 14" id="KW-0479">Metal-binding</keyword>
<dbReference type="PANTHER" id="PTHR10954">
    <property type="entry name" value="RIBONUCLEASE H2 SUBUNIT A"/>
    <property type="match status" value="1"/>
</dbReference>
<comment type="similarity">
    <text evidence="5 14 16">Belongs to the RNase HII family.</text>
</comment>
<dbReference type="GO" id="GO:0032299">
    <property type="term" value="C:ribonuclease H2 complex"/>
    <property type="evidence" value="ECO:0007669"/>
    <property type="project" value="TreeGrafter"/>
</dbReference>
<dbReference type="Proteomes" id="UP000199652">
    <property type="component" value="Unassembled WGS sequence"/>
</dbReference>
<comment type="cofactor">
    <cofactor evidence="14 15">
        <name>Mn(2+)</name>
        <dbReference type="ChEBI" id="CHEBI:29035"/>
    </cofactor>
    <cofactor evidence="14 15">
        <name>Mg(2+)</name>
        <dbReference type="ChEBI" id="CHEBI:18420"/>
    </cofactor>
    <text evidence="14 15">Manganese or magnesium. Binds 1 divalent metal ion per monomer in the absence of substrate. May bind a second metal ion after substrate binding.</text>
</comment>
<dbReference type="InterPro" id="IPR036397">
    <property type="entry name" value="RNaseH_sf"/>
</dbReference>
<dbReference type="SUPFAM" id="SSF53098">
    <property type="entry name" value="Ribonuclease H-like"/>
    <property type="match status" value="1"/>
</dbReference>
<dbReference type="GO" id="GO:0043137">
    <property type="term" value="P:DNA replication, removal of RNA primer"/>
    <property type="evidence" value="ECO:0007669"/>
    <property type="project" value="TreeGrafter"/>
</dbReference>
<comment type="cofactor">
    <cofactor evidence="2">
        <name>Mg(2+)</name>
        <dbReference type="ChEBI" id="CHEBI:18420"/>
    </cofactor>
</comment>